<protein>
    <submittedName>
        <fullName evidence="2">Uncharacterized protein</fullName>
    </submittedName>
</protein>
<evidence type="ECO:0000256" key="1">
    <source>
        <dbReference type="SAM" id="MobiDB-lite"/>
    </source>
</evidence>
<dbReference type="Proteomes" id="UP000177625">
    <property type="component" value="Unassembled WGS sequence"/>
</dbReference>
<gene>
    <name evidence="2" type="ORF">RSE6_02955</name>
</gene>
<feature type="region of interest" description="Disordered" evidence="1">
    <location>
        <begin position="83"/>
        <end position="113"/>
    </location>
</feature>
<reference evidence="3" key="1">
    <citation type="submission" date="2016-03" db="EMBL/GenBank/DDBJ databases">
        <authorList>
            <person name="Guldener U."/>
        </authorList>
    </citation>
    <scope>NUCLEOTIDE SEQUENCE [LARGE SCALE GENOMIC DNA]</scope>
</reference>
<accession>A0A1E1M1K0</accession>
<name>A0A1E1M1K0_RHYSE</name>
<evidence type="ECO:0000313" key="2">
    <source>
        <dbReference type="EMBL" id="CZT42983.1"/>
    </source>
</evidence>
<feature type="compositionally biased region" description="Basic and acidic residues" evidence="1">
    <location>
        <begin position="94"/>
        <end position="103"/>
    </location>
</feature>
<dbReference type="EMBL" id="FJVC01000114">
    <property type="protein sequence ID" value="CZT42983.1"/>
    <property type="molecule type" value="Genomic_DNA"/>
</dbReference>
<proteinExistence type="predicted"/>
<keyword evidence="3" id="KW-1185">Reference proteome</keyword>
<evidence type="ECO:0000313" key="3">
    <source>
        <dbReference type="Proteomes" id="UP000177625"/>
    </source>
</evidence>
<dbReference type="AlphaFoldDB" id="A0A1E1M1K0"/>
<sequence>MNLPCSVKAVESAVGASKNEMVDVGIPKTAQEKKDEIEMARKNLKTQHVKDSRILRREQRKQEMRDAKATGGIIREKRWEKVEKKHGKRLKAKIAAEQEKQAEKNTATSGTTR</sequence>
<organism evidence="2 3">
    <name type="scientific">Rhynchosporium secalis</name>
    <name type="common">Barley scald fungus</name>
    <dbReference type="NCBI Taxonomy" id="38038"/>
    <lineage>
        <taxon>Eukaryota</taxon>
        <taxon>Fungi</taxon>
        <taxon>Dikarya</taxon>
        <taxon>Ascomycota</taxon>
        <taxon>Pezizomycotina</taxon>
        <taxon>Leotiomycetes</taxon>
        <taxon>Helotiales</taxon>
        <taxon>Ploettnerulaceae</taxon>
        <taxon>Rhynchosporium</taxon>
    </lineage>
</organism>